<dbReference type="InterPro" id="IPR051033">
    <property type="entry name" value="SH3BGR"/>
</dbReference>
<accession>A0A3B3QTS3</accession>
<dbReference type="PANTHER" id="PTHR12232">
    <property type="entry name" value="SH3 DOMAIN-BINDING GLUTAMIC ACID-RICH-LIKE PROTEIN"/>
    <property type="match status" value="1"/>
</dbReference>
<dbReference type="Proteomes" id="UP000261540">
    <property type="component" value="Unplaced"/>
</dbReference>
<protein>
    <submittedName>
        <fullName evidence="2">Zgc:153284</fullName>
    </submittedName>
</protein>
<evidence type="ECO:0000313" key="2">
    <source>
        <dbReference type="Ensembl" id="ENSPKIP00000008811.1"/>
    </source>
</evidence>
<dbReference type="STRING" id="1676925.ENSPKIP00000008811"/>
<comment type="similarity">
    <text evidence="1">Belongs to the SH3BGR family.</text>
</comment>
<dbReference type="GeneTree" id="ENSGT00940000171557"/>
<reference evidence="2" key="1">
    <citation type="submission" date="2025-08" db="UniProtKB">
        <authorList>
            <consortium name="Ensembl"/>
        </authorList>
    </citation>
    <scope>IDENTIFICATION</scope>
</reference>
<dbReference type="PANTHER" id="PTHR12232:SF14">
    <property type="entry name" value="SH3 DOMAIN-BINDING GLUTAMIC ACID-RICH-LIKE PROTEIN 3 ISOFORM 1"/>
    <property type="match status" value="1"/>
</dbReference>
<dbReference type="Ensembl" id="ENSPKIT00000032896.1">
    <property type="protein sequence ID" value="ENSPKIP00000008811.1"/>
    <property type="gene ID" value="ENSPKIG00000024153.1"/>
</dbReference>
<keyword evidence="3" id="KW-1185">Reference proteome</keyword>
<sequence>MSLKIYFSSASGSREVTIPHDRVTLSVRQCNFTFQLCNTFFFYSGNLEMFNFLPKVKQQQNEIFQYLTARNVKYEAVDICQTNNLKEEMRRLSGNPNAMPPQVFFDNVYCGDYNKFFESVEDDKADAFFKLK</sequence>
<dbReference type="SUPFAM" id="SSF52833">
    <property type="entry name" value="Thioredoxin-like"/>
    <property type="match status" value="1"/>
</dbReference>
<reference evidence="2" key="2">
    <citation type="submission" date="2025-09" db="UniProtKB">
        <authorList>
            <consortium name="Ensembl"/>
        </authorList>
    </citation>
    <scope>IDENTIFICATION</scope>
</reference>
<evidence type="ECO:0000256" key="1">
    <source>
        <dbReference type="ARBA" id="ARBA00007764"/>
    </source>
</evidence>
<organism evidence="2 3">
    <name type="scientific">Paramormyrops kingsleyae</name>
    <dbReference type="NCBI Taxonomy" id="1676925"/>
    <lineage>
        <taxon>Eukaryota</taxon>
        <taxon>Metazoa</taxon>
        <taxon>Chordata</taxon>
        <taxon>Craniata</taxon>
        <taxon>Vertebrata</taxon>
        <taxon>Euteleostomi</taxon>
        <taxon>Actinopterygii</taxon>
        <taxon>Neopterygii</taxon>
        <taxon>Teleostei</taxon>
        <taxon>Osteoglossocephala</taxon>
        <taxon>Osteoglossomorpha</taxon>
        <taxon>Osteoglossiformes</taxon>
        <taxon>Mormyridae</taxon>
        <taxon>Paramormyrops</taxon>
    </lineage>
</organism>
<dbReference type="InterPro" id="IPR036249">
    <property type="entry name" value="Thioredoxin-like_sf"/>
</dbReference>
<dbReference type="Gene3D" id="3.40.30.10">
    <property type="entry name" value="Glutaredoxin"/>
    <property type="match status" value="1"/>
</dbReference>
<name>A0A3B3QTS3_9TELE</name>
<dbReference type="Pfam" id="PF04908">
    <property type="entry name" value="SH3BGR"/>
    <property type="match status" value="1"/>
</dbReference>
<evidence type="ECO:0000313" key="3">
    <source>
        <dbReference type="Proteomes" id="UP000261540"/>
    </source>
</evidence>
<dbReference type="GO" id="GO:0005737">
    <property type="term" value="C:cytoplasm"/>
    <property type="evidence" value="ECO:0007669"/>
    <property type="project" value="TreeGrafter"/>
</dbReference>
<dbReference type="InterPro" id="IPR006993">
    <property type="entry name" value="Glut_rich_SH3-bd"/>
</dbReference>
<proteinExistence type="inferred from homology"/>
<dbReference type="AlphaFoldDB" id="A0A3B3QTS3"/>